<proteinExistence type="predicted"/>
<dbReference type="AlphaFoldDB" id="A0A0C3QHJ0"/>
<organism evidence="1 2">
    <name type="scientific">Tulasnella calospora MUT 4182</name>
    <dbReference type="NCBI Taxonomy" id="1051891"/>
    <lineage>
        <taxon>Eukaryota</taxon>
        <taxon>Fungi</taxon>
        <taxon>Dikarya</taxon>
        <taxon>Basidiomycota</taxon>
        <taxon>Agaricomycotina</taxon>
        <taxon>Agaricomycetes</taxon>
        <taxon>Cantharellales</taxon>
        <taxon>Tulasnellaceae</taxon>
        <taxon>Tulasnella</taxon>
    </lineage>
</organism>
<dbReference type="OrthoDB" id="202203at2759"/>
<gene>
    <name evidence="1" type="ORF">M407DRAFT_93569</name>
</gene>
<evidence type="ECO:0000313" key="2">
    <source>
        <dbReference type="Proteomes" id="UP000054248"/>
    </source>
</evidence>
<keyword evidence="2" id="KW-1185">Reference proteome</keyword>
<evidence type="ECO:0000313" key="1">
    <source>
        <dbReference type="EMBL" id="KIO25234.1"/>
    </source>
</evidence>
<accession>A0A0C3QHJ0</accession>
<dbReference type="Proteomes" id="UP000054248">
    <property type="component" value="Unassembled WGS sequence"/>
</dbReference>
<reference evidence="2" key="2">
    <citation type="submission" date="2015-01" db="EMBL/GenBank/DDBJ databases">
        <title>Evolutionary Origins and Diversification of the Mycorrhizal Mutualists.</title>
        <authorList>
            <consortium name="DOE Joint Genome Institute"/>
            <consortium name="Mycorrhizal Genomics Consortium"/>
            <person name="Kohler A."/>
            <person name="Kuo A."/>
            <person name="Nagy L.G."/>
            <person name="Floudas D."/>
            <person name="Copeland A."/>
            <person name="Barry K.W."/>
            <person name="Cichocki N."/>
            <person name="Veneault-Fourrey C."/>
            <person name="LaButti K."/>
            <person name="Lindquist E.A."/>
            <person name="Lipzen A."/>
            <person name="Lundell T."/>
            <person name="Morin E."/>
            <person name="Murat C."/>
            <person name="Riley R."/>
            <person name="Ohm R."/>
            <person name="Sun H."/>
            <person name="Tunlid A."/>
            <person name="Henrissat B."/>
            <person name="Grigoriev I.V."/>
            <person name="Hibbett D.S."/>
            <person name="Martin F."/>
        </authorList>
    </citation>
    <scope>NUCLEOTIDE SEQUENCE [LARGE SCALE GENOMIC DNA]</scope>
    <source>
        <strain evidence="2">MUT 4182</strain>
    </source>
</reference>
<dbReference type="HOGENOM" id="CLU_2639900_0_0_1"/>
<sequence>MDGSGLAGFTSMMAAQGLSKARDRKEWTIQLRSDRISYLRHIAVLIEPSLMTEGSRAFLLLLHFTRLPLRSDGSAHL</sequence>
<dbReference type="EMBL" id="KN823046">
    <property type="protein sequence ID" value="KIO25234.1"/>
    <property type="molecule type" value="Genomic_DNA"/>
</dbReference>
<reference evidence="1 2" key="1">
    <citation type="submission" date="2014-04" db="EMBL/GenBank/DDBJ databases">
        <authorList>
            <consortium name="DOE Joint Genome Institute"/>
            <person name="Kuo A."/>
            <person name="Girlanda M."/>
            <person name="Perotto S."/>
            <person name="Kohler A."/>
            <person name="Nagy L.G."/>
            <person name="Floudas D."/>
            <person name="Copeland A."/>
            <person name="Barry K.W."/>
            <person name="Cichocki N."/>
            <person name="Veneault-Fourrey C."/>
            <person name="LaButti K."/>
            <person name="Lindquist E.A."/>
            <person name="Lipzen A."/>
            <person name="Lundell T."/>
            <person name="Morin E."/>
            <person name="Murat C."/>
            <person name="Sun H."/>
            <person name="Tunlid A."/>
            <person name="Henrissat B."/>
            <person name="Grigoriev I.V."/>
            <person name="Hibbett D.S."/>
            <person name="Martin F."/>
            <person name="Nordberg H.P."/>
            <person name="Cantor M.N."/>
            <person name="Hua S.X."/>
        </authorList>
    </citation>
    <scope>NUCLEOTIDE SEQUENCE [LARGE SCALE GENOMIC DNA]</scope>
    <source>
        <strain evidence="1 2">MUT 4182</strain>
    </source>
</reference>
<name>A0A0C3QHJ0_9AGAM</name>
<protein>
    <submittedName>
        <fullName evidence="1">Uncharacterized protein</fullName>
    </submittedName>
</protein>